<proteinExistence type="predicted"/>
<evidence type="ECO:0000313" key="5">
    <source>
        <dbReference type="EMBL" id="MBY17901.1"/>
    </source>
</evidence>
<dbReference type="AlphaFoldDB" id="A0A2S2NL49"/>
<feature type="domain" description="HTH CENPB-type" evidence="4">
    <location>
        <begin position="62"/>
        <end position="133"/>
    </location>
</feature>
<dbReference type="GO" id="GO:0003677">
    <property type="term" value="F:DNA binding"/>
    <property type="evidence" value="ECO:0007669"/>
    <property type="project" value="UniProtKB-KW"/>
</dbReference>
<evidence type="ECO:0000256" key="2">
    <source>
        <dbReference type="ARBA" id="ARBA00023125"/>
    </source>
</evidence>
<comment type="subcellular location">
    <subcellularLocation>
        <location evidence="1">Nucleus</location>
    </subcellularLocation>
</comment>
<dbReference type="InterPro" id="IPR009057">
    <property type="entry name" value="Homeodomain-like_sf"/>
</dbReference>
<dbReference type="Pfam" id="PF03221">
    <property type="entry name" value="HTH_Tnp_Tc5"/>
    <property type="match status" value="1"/>
</dbReference>
<dbReference type="PANTHER" id="PTHR19303">
    <property type="entry name" value="TRANSPOSON"/>
    <property type="match status" value="1"/>
</dbReference>
<reference evidence="5" key="1">
    <citation type="submission" date="2018-04" db="EMBL/GenBank/DDBJ databases">
        <title>Transcriptome of Schizaphis graminum biotype I.</title>
        <authorList>
            <person name="Scully E.D."/>
            <person name="Geib S.M."/>
            <person name="Palmer N.A."/>
            <person name="Koch K."/>
            <person name="Bradshaw J."/>
            <person name="Heng-Moss T."/>
            <person name="Sarath G."/>
        </authorList>
    </citation>
    <scope>NUCLEOTIDE SEQUENCE</scope>
</reference>
<sequence length="513" mass="59039">MFRKDLSLKEKIAILDKVQLLPLGTSLRKIAEELCVPKSTMTKLIKDEVILRENFNSTQTSNRKRARKAKCPEVDEALSEWFSLITSHGDPVSGPMLKLKAEEIAQKLGNNKFIASNGWLSRWKNRHEIKLKRMHDEKASADASTSNDWKVDRLKVILNEFSPDNIYNADETGLYYRATPDGSLCFKKEVLSDSKKAMESITVLLCVNMTGSDKRKLLVVGKNLKPRCFKNLSINKIPVHYHANKNAWMTSSIFLNWLCEWDKELQAKSRSILLLIDNCAAHPKNVELKNITLQFLSPNTTSLIQPLNMGIIKNLKMRYRMKLVNFILEKIDEKLFDSSATASQISRKINILQAIQFISESWREISCTTIMNCFAYCGFSNLVVPQSEFIEFNEQFLLIQNHNEFENIDENAPCFNNNEDICDVVVENILKKRKLKEEEEEEEDDDDDDTDPPVTTREAKKCIYLLQKFFMQEGNENSPSDKLEACAHFVNQTHTKQLRQRTNTTFCLPSTSK</sequence>
<dbReference type="EMBL" id="GGMR01005282">
    <property type="protein sequence ID" value="MBY17901.1"/>
    <property type="molecule type" value="Transcribed_RNA"/>
</dbReference>
<feature type="compositionally biased region" description="Acidic residues" evidence="3">
    <location>
        <begin position="438"/>
        <end position="451"/>
    </location>
</feature>
<protein>
    <submittedName>
        <fullName evidence="5">Tigger transposable element-derived protein 4</fullName>
    </submittedName>
</protein>
<feature type="region of interest" description="Disordered" evidence="3">
    <location>
        <begin position="435"/>
        <end position="455"/>
    </location>
</feature>
<dbReference type="GO" id="GO:0005634">
    <property type="term" value="C:nucleus"/>
    <property type="evidence" value="ECO:0007669"/>
    <property type="project" value="UniProtKB-SubCell"/>
</dbReference>
<dbReference type="PROSITE" id="PS51253">
    <property type="entry name" value="HTH_CENPB"/>
    <property type="match status" value="1"/>
</dbReference>
<evidence type="ECO:0000256" key="3">
    <source>
        <dbReference type="SAM" id="MobiDB-lite"/>
    </source>
</evidence>
<organism evidence="5">
    <name type="scientific">Schizaphis graminum</name>
    <name type="common">Green bug aphid</name>
    <dbReference type="NCBI Taxonomy" id="13262"/>
    <lineage>
        <taxon>Eukaryota</taxon>
        <taxon>Metazoa</taxon>
        <taxon>Ecdysozoa</taxon>
        <taxon>Arthropoda</taxon>
        <taxon>Hexapoda</taxon>
        <taxon>Insecta</taxon>
        <taxon>Pterygota</taxon>
        <taxon>Neoptera</taxon>
        <taxon>Paraneoptera</taxon>
        <taxon>Hemiptera</taxon>
        <taxon>Sternorrhyncha</taxon>
        <taxon>Aphidomorpha</taxon>
        <taxon>Aphidoidea</taxon>
        <taxon>Aphididae</taxon>
        <taxon>Aphidini</taxon>
        <taxon>Schizaphis</taxon>
    </lineage>
</organism>
<dbReference type="SUPFAM" id="SSF46689">
    <property type="entry name" value="Homeodomain-like"/>
    <property type="match status" value="1"/>
</dbReference>
<dbReference type="InterPro" id="IPR006600">
    <property type="entry name" value="HTH_CenpB_DNA-bd_dom"/>
</dbReference>
<accession>A0A2S2NL49</accession>
<dbReference type="PANTHER" id="PTHR19303:SF73">
    <property type="entry name" value="PROTEIN PDC2"/>
    <property type="match status" value="1"/>
</dbReference>
<evidence type="ECO:0000256" key="1">
    <source>
        <dbReference type="ARBA" id="ARBA00004123"/>
    </source>
</evidence>
<dbReference type="InterPro" id="IPR004875">
    <property type="entry name" value="DDE_SF_endonuclease_dom"/>
</dbReference>
<dbReference type="InterPro" id="IPR050863">
    <property type="entry name" value="CenT-Element_Derived"/>
</dbReference>
<evidence type="ECO:0000259" key="4">
    <source>
        <dbReference type="PROSITE" id="PS51253"/>
    </source>
</evidence>
<dbReference type="Gene3D" id="1.10.10.60">
    <property type="entry name" value="Homeodomain-like"/>
    <property type="match status" value="1"/>
</dbReference>
<keyword evidence="2" id="KW-0238">DNA-binding</keyword>
<dbReference type="Pfam" id="PF03184">
    <property type="entry name" value="DDE_1"/>
    <property type="match status" value="1"/>
</dbReference>
<gene>
    <name evidence="5" type="primary">Tigd4_4</name>
    <name evidence="5" type="ORF">g.144617</name>
</gene>
<name>A0A2S2NL49_SCHGA</name>
<dbReference type="SMART" id="SM00674">
    <property type="entry name" value="CENPB"/>
    <property type="match status" value="1"/>
</dbReference>